<dbReference type="GO" id="GO:1990190">
    <property type="term" value="F:protein-N-terminal-glutamate acetyltransferase activity"/>
    <property type="evidence" value="ECO:0007669"/>
    <property type="project" value="TreeGrafter"/>
</dbReference>
<dbReference type="AlphaFoldDB" id="A0A7S0CC29"/>
<evidence type="ECO:0000256" key="2">
    <source>
        <dbReference type="ARBA" id="ARBA00023315"/>
    </source>
</evidence>
<reference evidence="5" key="1">
    <citation type="submission" date="2021-01" db="EMBL/GenBank/DDBJ databases">
        <authorList>
            <person name="Corre E."/>
            <person name="Pelletier E."/>
            <person name="Niang G."/>
            <person name="Scheremetjew M."/>
            <person name="Finn R."/>
            <person name="Kale V."/>
            <person name="Holt S."/>
            <person name="Cochrane G."/>
            <person name="Meng A."/>
            <person name="Brown T."/>
            <person name="Cohen L."/>
        </authorList>
    </citation>
    <scope>NUCLEOTIDE SEQUENCE</scope>
    <source>
        <strain evidence="5">CCAP1064/1</strain>
    </source>
</reference>
<comment type="similarity">
    <text evidence="3">Belongs to the acetyltransferase family. ARD1 subfamily.</text>
</comment>
<gene>
    <name evidence="5" type="ORF">PINE0816_LOCUS14536</name>
</gene>
<evidence type="ECO:0000259" key="4">
    <source>
        <dbReference type="PROSITE" id="PS51186"/>
    </source>
</evidence>
<dbReference type="PANTHER" id="PTHR23091">
    <property type="entry name" value="N-TERMINAL ACETYLTRANSFERASE"/>
    <property type="match status" value="1"/>
</dbReference>
<sequence length="210" mass="23307">MMEQLHHNLQSNYDADTVGLHVRISNTAATNLYKQSMGYDISDIIKSYYHDGEDAYLMTRNLKCWEASGSIETSAVSDSKNYKQQQPKRRSVLGSSIQFFRDGRRKAKISPEVVAIPQPSITTSTSSSATVNILKKDMRLPRVVLNQENLNLQILPRGEDNQNLISSPPSVVENTKGAFIDADMIGDDQRTGPVEITREDFATGPVLTGS</sequence>
<proteinExistence type="inferred from homology"/>
<feature type="domain" description="N-acetyltransferase" evidence="4">
    <location>
        <begin position="1"/>
        <end position="63"/>
    </location>
</feature>
<name>A0A7S0CC29_9STRA</name>
<dbReference type="PANTHER" id="PTHR23091:SF4">
    <property type="entry name" value="N-TERMINAL AMINO-ACID N(ALPHA)-ACETYLTRANSFERASE NATA"/>
    <property type="match status" value="1"/>
</dbReference>
<keyword evidence="1" id="KW-0808">Transferase</keyword>
<evidence type="ECO:0000256" key="3">
    <source>
        <dbReference type="ARBA" id="ARBA00025786"/>
    </source>
</evidence>
<dbReference type="SUPFAM" id="SSF55729">
    <property type="entry name" value="Acyl-CoA N-acyltransferases (Nat)"/>
    <property type="match status" value="1"/>
</dbReference>
<dbReference type="InterPro" id="IPR016181">
    <property type="entry name" value="Acyl_CoA_acyltransferase"/>
</dbReference>
<dbReference type="GO" id="GO:0031415">
    <property type="term" value="C:NatA complex"/>
    <property type="evidence" value="ECO:0007669"/>
    <property type="project" value="InterPro"/>
</dbReference>
<dbReference type="EMBL" id="HBEL01031129">
    <property type="protein sequence ID" value="CAD8418401.1"/>
    <property type="molecule type" value="Transcribed_RNA"/>
</dbReference>
<dbReference type="InterPro" id="IPR000182">
    <property type="entry name" value="GNAT_dom"/>
</dbReference>
<dbReference type="InterPro" id="IPR045047">
    <property type="entry name" value="Ard1-like"/>
</dbReference>
<organism evidence="5">
    <name type="scientific">Proboscia inermis</name>
    <dbReference type="NCBI Taxonomy" id="420281"/>
    <lineage>
        <taxon>Eukaryota</taxon>
        <taxon>Sar</taxon>
        <taxon>Stramenopiles</taxon>
        <taxon>Ochrophyta</taxon>
        <taxon>Bacillariophyta</taxon>
        <taxon>Coscinodiscophyceae</taxon>
        <taxon>Rhizosoleniophycidae</taxon>
        <taxon>Rhizosoleniales</taxon>
        <taxon>Rhizosoleniaceae</taxon>
        <taxon>Proboscia</taxon>
    </lineage>
</organism>
<accession>A0A7S0CC29</accession>
<dbReference type="GO" id="GO:1990189">
    <property type="term" value="F:protein N-terminal-serine acetyltransferase activity"/>
    <property type="evidence" value="ECO:0007669"/>
    <property type="project" value="TreeGrafter"/>
</dbReference>
<evidence type="ECO:0000256" key="1">
    <source>
        <dbReference type="ARBA" id="ARBA00022679"/>
    </source>
</evidence>
<dbReference type="PROSITE" id="PS51186">
    <property type="entry name" value="GNAT"/>
    <property type="match status" value="1"/>
</dbReference>
<keyword evidence="2" id="KW-0012">Acyltransferase</keyword>
<dbReference type="Gene3D" id="3.40.630.30">
    <property type="match status" value="1"/>
</dbReference>
<evidence type="ECO:0000313" key="5">
    <source>
        <dbReference type="EMBL" id="CAD8418401.1"/>
    </source>
</evidence>
<protein>
    <recommendedName>
        <fullName evidence="4">N-acetyltransferase domain-containing protein</fullName>
    </recommendedName>
</protein>